<keyword evidence="12" id="KW-0175">Coiled coil</keyword>
<dbReference type="Proteomes" id="UP000769528">
    <property type="component" value="Unassembled WGS sequence"/>
</dbReference>
<dbReference type="PANTHER" id="PTHR28216">
    <property type="entry name" value="DASH COMPLEX SUBUNIT DUO1"/>
    <property type="match status" value="1"/>
</dbReference>
<dbReference type="OrthoDB" id="5599235at2759"/>
<keyword evidence="9" id="KW-0498">Mitosis</keyword>
<keyword evidence="10" id="KW-0159">Chromosome partition</keyword>
<proteinExistence type="inferred from homology"/>
<evidence type="ECO:0000256" key="13">
    <source>
        <dbReference type="ARBA" id="ARBA00023212"/>
    </source>
</evidence>
<evidence type="ECO:0000256" key="6">
    <source>
        <dbReference type="ARBA" id="ARBA00022490"/>
    </source>
</evidence>
<evidence type="ECO:0000256" key="16">
    <source>
        <dbReference type="ARBA" id="ARBA00023328"/>
    </source>
</evidence>
<feature type="compositionally biased region" description="Basic and acidic residues" evidence="19">
    <location>
        <begin position="124"/>
        <end position="158"/>
    </location>
</feature>
<dbReference type="Pfam" id="PF08651">
    <property type="entry name" value="DASH_Duo1"/>
    <property type="match status" value="1"/>
</dbReference>
<evidence type="ECO:0000256" key="1">
    <source>
        <dbReference type="ARBA" id="ARBA00004123"/>
    </source>
</evidence>
<keyword evidence="14" id="KW-0539">Nucleus</keyword>
<evidence type="ECO:0000256" key="18">
    <source>
        <dbReference type="ARBA" id="ARBA00044358"/>
    </source>
</evidence>
<evidence type="ECO:0000256" key="11">
    <source>
        <dbReference type="ARBA" id="ARBA00022838"/>
    </source>
</evidence>
<dbReference type="PANTHER" id="PTHR28216:SF1">
    <property type="entry name" value="DASH COMPLEX SUBUNIT DUO1"/>
    <property type="match status" value="1"/>
</dbReference>
<comment type="caution">
    <text evidence="20">The sequence shown here is derived from an EMBL/GenBank/DDBJ whole genome shotgun (WGS) entry which is preliminary data.</text>
</comment>
<dbReference type="GO" id="GO:0042729">
    <property type="term" value="C:DASH complex"/>
    <property type="evidence" value="ECO:0007669"/>
    <property type="project" value="InterPro"/>
</dbReference>
<dbReference type="InterPro" id="IPR013960">
    <property type="entry name" value="DASH_Duo1"/>
</dbReference>
<name>A0A9P8PIZ4_9ASCO</name>
<evidence type="ECO:0000256" key="2">
    <source>
        <dbReference type="ARBA" id="ARBA00004186"/>
    </source>
</evidence>
<evidence type="ECO:0000256" key="9">
    <source>
        <dbReference type="ARBA" id="ARBA00022776"/>
    </source>
</evidence>
<sequence>MSKEIIPTFDEIRNTIESTEDQGELPTKTRQIALEKELTELETINSTIENIIESIEVTEDNFNRIINTSQSTNKLLDIWIKILSQTSHTNSILSDVKWKGLTNNELEYEKNLEKLQKLTELVEQKRARKEKEENEIKRQKLEREQKLKVRKEAMERRVYGRKSPAPPSSSRNSTRSDSSNSRKTPNSSSINRSTSTSKR</sequence>
<dbReference type="EMBL" id="JAEUBF010001150">
    <property type="protein sequence ID" value="KAH3672385.1"/>
    <property type="molecule type" value="Genomic_DNA"/>
</dbReference>
<keyword evidence="15" id="KW-0131">Cell cycle</keyword>
<dbReference type="GO" id="GO:0005874">
    <property type="term" value="C:microtubule"/>
    <property type="evidence" value="ECO:0007669"/>
    <property type="project" value="UniProtKB-KW"/>
</dbReference>
<dbReference type="AlphaFoldDB" id="A0A9P8PIZ4"/>
<feature type="compositionally biased region" description="Low complexity" evidence="19">
    <location>
        <begin position="168"/>
        <end position="199"/>
    </location>
</feature>
<evidence type="ECO:0000256" key="19">
    <source>
        <dbReference type="SAM" id="MobiDB-lite"/>
    </source>
</evidence>
<keyword evidence="21" id="KW-1185">Reference proteome</keyword>
<comment type="subcellular location">
    <subcellularLocation>
        <location evidence="3">Chromosome</location>
        <location evidence="3">Centromere</location>
        <location evidence="3">Kinetochore</location>
    </subcellularLocation>
    <subcellularLocation>
        <location evidence="2">Cytoplasm</location>
        <location evidence="2">Cytoskeleton</location>
        <location evidence="2">Spindle</location>
    </subcellularLocation>
    <subcellularLocation>
        <location evidence="1">Nucleus</location>
    </subcellularLocation>
</comment>
<comment type="similarity">
    <text evidence="4">Belongs to the DASH complex DUO1 family.</text>
</comment>
<evidence type="ECO:0000256" key="12">
    <source>
        <dbReference type="ARBA" id="ARBA00023054"/>
    </source>
</evidence>
<evidence type="ECO:0000256" key="15">
    <source>
        <dbReference type="ARBA" id="ARBA00023306"/>
    </source>
</evidence>
<reference evidence="20" key="2">
    <citation type="submission" date="2021-01" db="EMBL/GenBank/DDBJ databases">
        <authorList>
            <person name="Schikora-Tamarit M.A."/>
        </authorList>
    </citation>
    <scope>NUCLEOTIDE SEQUENCE</scope>
    <source>
        <strain evidence="20">CBS6341</strain>
    </source>
</reference>
<accession>A0A9P8PIZ4</accession>
<keyword evidence="5" id="KW-0158">Chromosome</keyword>
<evidence type="ECO:0000313" key="20">
    <source>
        <dbReference type="EMBL" id="KAH3672385.1"/>
    </source>
</evidence>
<keyword evidence="7" id="KW-0132">Cell division</keyword>
<protein>
    <recommendedName>
        <fullName evidence="17">DASH complex subunit DUO1</fullName>
    </recommendedName>
    <alternativeName>
        <fullName evidence="18">Outer kinetochore protein DUO1</fullName>
    </alternativeName>
</protein>
<reference evidence="20" key="1">
    <citation type="journal article" date="2021" name="Open Biol.">
        <title>Shared evolutionary footprints suggest mitochondrial oxidative damage underlies multiple complex I losses in fungi.</title>
        <authorList>
            <person name="Schikora-Tamarit M.A."/>
            <person name="Marcet-Houben M."/>
            <person name="Nosek J."/>
            <person name="Gabaldon T."/>
        </authorList>
    </citation>
    <scope>NUCLEOTIDE SEQUENCE</scope>
    <source>
        <strain evidence="20">CBS6341</strain>
    </source>
</reference>
<dbReference type="GO" id="GO:0051301">
    <property type="term" value="P:cell division"/>
    <property type="evidence" value="ECO:0007669"/>
    <property type="project" value="UniProtKB-KW"/>
</dbReference>
<evidence type="ECO:0000256" key="17">
    <source>
        <dbReference type="ARBA" id="ARBA00044152"/>
    </source>
</evidence>
<keyword evidence="8" id="KW-0493">Microtubule</keyword>
<keyword evidence="11" id="KW-0995">Kinetochore</keyword>
<evidence type="ECO:0000256" key="3">
    <source>
        <dbReference type="ARBA" id="ARBA00004629"/>
    </source>
</evidence>
<evidence type="ECO:0000256" key="7">
    <source>
        <dbReference type="ARBA" id="ARBA00022618"/>
    </source>
</evidence>
<gene>
    <name evidence="20" type="ORF">WICMUC_004221</name>
</gene>
<keyword evidence="6" id="KW-0963">Cytoplasm</keyword>
<evidence type="ECO:0000256" key="4">
    <source>
        <dbReference type="ARBA" id="ARBA00005366"/>
    </source>
</evidence>
<evidence type="ECO:0000256" key="14">
    <source>
        <dbReference type="ARBA" id="ARBA00023242"/>
    </source>
</evidence>
<evidence type="ECO:0000256" key="8">
    <source>
        <dbReference type="ARBA" id="ARBA00022701"/>
    </source>
</evidence>
<dbReference type="GO" id="GO:0072686">
    <property type="term" value="C:mitotic spindle"/>
    <property type="evidence" value="ECO:0007669"/>
    <property type="project" value="InterPro"/>
</dbReference>
<keyword evidence="13" id="KW-0206">Cytoskeleton</keyword>
<dbReference type="GO" id="GO:0007059">
    <property type="term" value="P:chromosome segregation"/>
    <property type="evidence" value="ECO:0007669"/>
    <property type="project" value="UniProtKB-KW"/>
</dbReference>
<dbReference type="GO" id="GO:0000278">
    <property type="term" value="P:mitotic cell cycle"/>
    <property type="evidence" value="ECO:0007669"/>
    <property type="project" value="InterPro"/>
</dbReference>
<organism evidence="20 21">
    <name type="scientific">Wickerhamomyces mucosus</name>
    <dbReference type="NCBI Taxonomy" id="1378264"/>
    <lineage>
        <taxon>Eukaryota</taxon>
        <taxon>Fungi</taxon>
        <taxon>Dikarya</taxon>
        <taxon>Ascomycota</taxon>
        <taxon>Saccharomycotina</taxon>
        <taxon>Saccharomycetes</taxon>
        <taxon>Phaffomycetales</taxon>
        <taxon>Wickerhamomycetaceae</taxon>
        <taxon>Wickerhamomyces</taxon>
    </lineage>
</organism>
<keyword evidence="16" id="KW-0137">Centromere</keyword>
<feature type="region of interest" description="Disordered" evidence="19">
    <location>
        <begin position="124"/>
        <end position="199"/>
    </location>
</feature>
<evidence type="ECO:0000256" key="5">
    <source>
        <dbReference type="ARBA" id="ARBA00022454"/>
    </source>
</evidence>
<evidence type="ECO:0000313" key="21">
    <source>
        <dbReference type="Proteomes" id="UP000769528"/>
    </source>
</evidence>
<evidence type="ECO:0000256" key="10">
    <source>
        <dbReference type="ARBA" id="ARBA00022829"/>
    </source>
</evidence>